<dbReference type="Pfam" id="PF00619">
    <property type="entry name" value="CARD"/>
    <property type="match status" value="1"/>
</dbReference>
<organism evidence="2 3">
    <name type="scientific">Anabas testudineus</name>
    <name type="common">Climbing perch</name>
    <name type="synonym">Anthias testudineus</name>
    <dbReference type="NCBI Taxonomy" id="64144"/>
    <lineage>
        <taxon>Eukaryota</taxon>
        <taxon>Metazoa</taxon>
        <taxon>Chordata</taxon>
        <taxon>Craniata</taxon>
        <taxon>Vertebrata</taxon>
        <taxon>Euteleostomi</taxon>
        <taxon>Actinopterygii</taxon>
        <taxon>Neopterygii</taxon>
        <taxon>Teleostei</taxon>
        <taxon>Neoteleostei</taxon>
        <taxon>Acanthomorphata</taxon>
        <taxon>Anabantaria</taxon>
        <taxon>Anabantiformes</taxon>
        <taxon>Anabantoidei</taxon>
        <taxon>Anabantidae</taxon>
        <taxon>Anabas</taxon>
    </lineage>
</organism>
<name>A0AAQ6IEH1_ANATE</name>
<dbReference type="GO" id="GO:0072557">
    <property type="term" value="C:IPAF inflammasome complex"/>
    <property type="evidence" value="ECO:0007669"/>
    <property type="project" value="TreeGrafter"/>
</dbReference>
<dbReference type="Ensembl" id="ENSATET00000078782.1">
    <property type="protein sequence ID" value="ENSATEP00000072048.1"/>
    <property type="gene ID" value="ENSATEG00000033346.1"/>
</dbReference>
<keyword evidence="3" id="KW-1185">Reference proteome</keyword>
<dbReference type="GO" id="GO:0097169">
    <property type="term" value="C:AIM2 inflammasome complex"/>
    <property type="evidence" value="ECO:0007669"/>
    <property type="project" value="TreeGrafter"/>
</dbReference>
<dbReference type="GO" id="GO:0042981">
    <property type="term" value="P:regulation of apoptotic process"/>
    <property type="evidence" value="ECO:0007669"/>
    <property type="project" value="InterPro"/>
</dbReference>
<dbReference type="InterPro" id="IPR002398">
    <property type="entry name" value="Pept_C14"/>
</dbReference>
<reference evidence="2" key="2">
    <citation type="submission" date="2025-08" db="UniProtKB">
        <authorList>
            <consortium name="Ensembl"/>
        </authorList>
    </citation>
    <scope>IDENTIFICATION</scope>
</reference>
<reference evidence="2 3" key="1">
    <citation type="submission" date="2021-04" db="EMBL/GenBank/DDBJ databases">
        <authorList>
            <consortium name="Wellcome Sanger Institute Data Sharing"/>
        </authorList>
    </citation>
    <scope>NUCLEOTIDE SEQUENCE [LARGE SCALE GENOMIC DNA]</scope>
</reference>
<dbReference type="Gene3D" id="1.10.533.10">
    <property type="entry name" value="Death Domain, Fas"/>
    <property type="match status" value="1"/>
</dbReference>
<feature type="domain" description="CARD" evidence="1">
    <location>
        <begin position="1"/>
        <end position="90"/>
    </location>
</feature>
<dbReference type="GeneTree" id="ENSGT01150000290241"/>
<dbReference type="PROSITE" id="PS50209">
    <property type="entry name" value="CARD"/>
    <property type="match status" value="1"/>
</dbReference>
<dbReference type="SUPFAM" id="SSF47986">
    <property type="entry name" value="DEATH domain"/>
    <property type="match status" value="1"/>
</dbReference>
<evidence type="ECO:0000313" key="3">
    <source>
        <dbReference type="Proteomes" id="UP000265040"/>
    </source>
</evidence>
<dbReference type="SMART" id="SM00114">
    <property type="entry name" value="CARD"/>
    <property type="match status" value="1"/>
</dbReference>
<dbReference type="InterPro" id="IPR011029">
    <property type="entry name" value="DEATH-like_dom_sf"/>
</dbReference>
<accession>A0AAQ6IEH1</accession>
<dbReference type="AlphaFoldDB" id="A0AAQ6IEH1"/>
<evidence type="ECO:0000313" key="2">
    <source>
        <dbReference type="Ensembl" id="ENSATEP00000072048.1"/>
    </source>
</evidence>
<dbReference type="PANTHER" id="PTHR47901">
    <property type="entry name" value="CASPASE RECRUITMENT DOMAIN-CONTAINING PROTEIN 18"/>
    <property type="match status" value="1"/>
</dbReference>
<protein>
    <recommendedName>
        <fullName evidence="1">CARD domain-containing protein</fullName>
    </recommendedName>
</protein>
<dbReference type="Proteomes" id="UP000265040">
    <property type="component" value="Chromosome 2"/>
</dbReference>
<dbReference type="GO" id="GO:0050727">
    <property type="term" value="P:regulation of inflammatory response"/>
    <property type="evidence" value="ECO:0007669"/>
    <property type="project" value="TreeGrafter"/>
</dbReference>
<dbReference type="GO" id="GO:0004197">
    <property type="term" value="F:cysteine-type endopeptidase activity"/>
    <property type="evidence" value="ECO:0007669"/>
    <property type="project" value="InterPro"/>
</dbReference>
<proteinExistence type="predicted"/>
<dbReference type="GO" id="GO:0006508">
    <property type="term" value="P:proteolysis"/>
    <property type="evidence" value="ECO:0007669"/>
    <property type="project" value="InterPro"/>
</dbReference>
<evidence type="ECO:0000259" key="1">
    <source>
        <dbReference type="PROSITE" id="PS50209"/>
    </source>
</evidence>
<sequence>DSKNILKSRRMKFIERVSEPVVCNLLDELLERRVITEREMEEIAREPVRTKKAGVLIDTVRRKGPEASSALIDALCKVDPFLSEHLTLEPTQVVQDCNRGKDMNWICVCL</sequence>
<dbReference type="GO" id="GO:0072559">
    <property type="term" value="C:NLRP3 inflammasome complex"/>
    <property type="evidence" value="ECO:0007669"/>
    <property type="project" value="TreeGrafter"/>
</dbReference>
<reference evidence="2" key="3">
    <citation type="submission" date="2025-09" db="UniProtKB">
        <authorList>
            <consortium name="Ensembl"/>
        </authorList>
    </citation>
    <scope>IDENTIFICATION</scope>
</reference>
<dbReference type="PANTHER" id="PTHR47901:SF3">
    <property type="entry name" value="CASPASE-1"/>
    <property type="match status" value="1"/>
</dbReference>
<dbReference type="InterPro" id="IPR001315">
    <property type="entry name" value="CARD"/>
</dbReference>